<dbReference type="Pfam" id="PF13540">
    <property type="entry name" value="RCC1_2"/>
    <property type="match status" value="4"/>
</dbReference>
<dbReference type="InterPro" id="IPR013320">
    <property type="entry name" value="ConA-like_dom_sf"/>
</dbReference>
<evidence type="ECO:0000313" key="4">
    <source>
        <dbReference type="EMBL" id="CAE7412638.1"/>
    </source>
</evidence>
<dbReference type="AlphaFoldDB" id="A0A812R0M0"/>
<evidence type="ECO:0000313" key="5">
    <source>
        <dbReference type="Proteomes" id="UP000604046"/>
    </source>
</evidence>
<protein>
    <submittedName>
        <fullName evidence="4">HERC3 protein</fullName>
    </submittedName>
</protein>
<accession>A0A812R0M0</accession>
<dbReference type="InterPro" id="IPR009091">
    <property type="entry name" value="RCC1/BLIP-II"/>
</dbReference>
<dbReference type="InterPro" id="IPR051553">
    <property type="entry name" value="Ran_GTPase-activating"/>
</dbReference>
<evidence type="ECO:0000256" key="2">
    <source>
        <dbReference type="SAM" id="MobiDB-lite"/>
    </source>
</evidence>
<feature type="domain" description="MAM" evidence="3">
    <location>
        <begin position="2"/>
        <end position="151"/>
    </location>
</feature>
<evidence type="ECO:0000256" key="1">
    <source>
        <dbReference type="PROSITE-ProRule" id="PRU00235"/>
    </source>
</evidence>
<evidence type="ECO:0000259" key="3">
    <source>
        <dbReference type="PROSITE" id="PS50060"/>
    </source>
</evidence>
<dbReference type="Proteomes" id="UP000604046">
    <property type="component" value="Unassembled WGS sequence"/>
</dbReference>
<dbReference type="GO" id="GO:0005085">
    <property type="term" value="F:guanyl-nucleotide exchange factor activity"/>
    <property type="evidence" value="ECO:0007669"/>
    <property type="project" value="TreeGrafter"/>
</dbReference>
<feature type="domain" description="MAM" evidence="3">
    <location>
        <begin position="147"/>
        <end position="293"/>
    </location>
</feature>
<dbReference type="SMART" id="SM00137">
    <property type="entry name" value="MAM"/>
    <property type="match status" value="1"/>
</dbReference>
<dbReference type="SUPFAM" id="SSF50985">
    <property type="entry name" value="RCC1/BLIP-II"/>
    <property type="match status" value="1"/>
</dbReference>
<keyword evidence="5" id="KW-1185">Reference proteome</keyword>
<reference evidence="4" key="1">
    <citation type="submission" date="2021-02" db="EMBL/GenBank/DDBJ databases">
        <authorList>
            <person name="Dougan E. K."/>
            <person name="Rhodes N."/>
            <person name="Thang M."/>
            <person name="Chan C."/>
        </authorList>
    </citation>
    <scope>NUCLEOTIDE SEQUENCE</scope>
</reference>
<feature type="repeat" description="RCC1" evidence="1">
    <location>
        <begin position="508"/>
        <end position="565"/>
    </location>
</feature>
<dbReference type="Gene3D" id="2.60.120.200">
    <property type="match status" value="2"/>
</dbReference>
<feature type="repeat" description="RCC1" evidence="1">
    <location>
        <begin position="326"/>
        <end position="385"/>
    </location>
</feature>
<gene>
    <name evidence="4" type="primary">HERC3</name>
    <name evidence="4" type="ORF">SNAT2548_LOCUS22440</name>
</gene>
<dbReference type="OrthoDB" id="427523at2759"/>
<dbReference type="PANTHER" id="PTHR45982:SF1">
    <property type="entry name" value="REGULATOR OF CHROMOSOME CONDENSATION"/>
    <property type="match status" value="1"/>
</dbReference>
<proteinExistence type="predicted"/>
<dbReference type="GO" id="GO:0005737">
    <property type="term" value="C:cytoplasm"/>
    <property type="evidence" value="ECO:0007669"/>
    <property type="project" value="TreeGrafter"/>
</dbReference>
<feature type="region of interest" description="Disordered" evidence="2">
    <location>
        <begin position="611"/>
        <end position="654"/>
    </location>
</feature>
<dbReference type="PANTHER" id="PTHR45982">
    <property type="entry name" value="REGULATOR OF CHROMOSOME CONDENSATION"/>
    <property type="match status" value="1"/>
</dbReference>
<organism evidence="4 5">
    <name type="scientific">Symbiodinium natans</name>
    <dbReference type="NCBI Taxonomy" id="878477"/>
    <lineage>
        <taxon>Eukaryota</taxon>
        <taxon>Sar</taxon>
        <taxon>Alveolata</taxon>
        <taxon>Dinophyceae</taxon>
        <taxon>Suessiales</taxon>
        <taxon>Symbiodiniaceae</taxon>
        <taxon>Symbiodinium</taxon>
    </lineage>
</organism>
<dbReference type="InterPro" id="IPR000998">
    <property type="entry name" value="MAM_dom"/>
</dbReference>
<dbReference type="InterPro" id="IPR000408">
    <property type="entry name" value="Reg_chr_condens"/>
</dbReference>
<dbReference type="PROSITE" id="PS50012">
    <property type="entry name" value="RCC1_3"/>
    <property type="match status" value="3"/>
</dbReference>
<dbReference type="EMBL" id="CAJNDS010002290">
    <property type="protein sequence ID" value="CAE7412638.1"/>
    <property type="molecule type" value="Genomic_DNA"/>
</dbReference>
<name>A0A812R0M0_9DINO</name>
<dbReference type="SUPFAM" id="SSF49899">
    <property type="entry name" value="Concanavalin A-like lectins/glucanases"/>
    <property type="match status" value="2"/>
</dbReference>
<dbReference type="PROSITE" id="PS50060">
    <property type="entry name" value="MAM_2"/>
    <property type="match status" value="2"/>
</dbReference>
<feature type="repeat" description="RCC1" evidence="1">
    <location>
        <begin position="386"/>
        <end position="449"/>
    </location>
</feature>
<comment type="caution">
    <text evidence="4">The sequence shown here is derived from an EMBL/GenBank/DDBJ whole genome shotgun (WGS) entry which is preliminary data.</text>
</comment>
<dbReference type="Gene3D" id="2.130.10.30">
    <property type="entry name" value="Regulator of chromosome condensation 1/beta-lactamase-inhibitor protein II"/>
    <property type="match status" value="2"/>
</dbReference>
<sequence length="654" mass="69803">MLSCSFEVDTCLWFNTGDFLWAEAESDQANDGQWYLLATGASGAFVMESLHFNETRTQKALLFAYQLKSWSSTSPTSLEMEYKTSAGWLTGAFEQTGDSGSSWKYAVVKVPEGTVGLRLLARLSAAEDAVKIDAMVVVDAVQVLADAACSFEDGFCGWSSYLDYWRRRTGDSGWETTGPDTAGFGDWYVHLDLINRFTRLLTVEEFALTSPAFPATASESYVEFAYHMLGSGIGTLELQYLRGGDWWRRWSRRGSQEDAWQQAKVTLPTGTEALRFLSSGAVSSECMVAVDSVVGWQPAQSTARGQQKLSLCSGGWHNCALLLASGGVKCWGAGGELQGRLGYGSEADVGSGPGEMGEHLPFVDLAAGATQVACGFWHSCAVLENQSFTCWGAGGFGQLGSGSGAPVGDEPGEMGQNLTLVALGSGAADVSDVLQVAPGAWHTCALLRGGRVKCFGYGAFLGLGDTEDRGDVPGEMGDRLPFLDLGTGFIAVQLTAGRYHTCALSNLGTVKCWGCSLGVGLGFTSETDCVGDEPDEMGDQLPSLELDEALQISAGSEHTCVVLSGGLVKCWGRNQHGQLGHGFSRRLPHVRGASGRVAQVLGSRVVRAVGTRQHGECRGPSSTDGRRLVPHRPPKPWRATGDSWQGSHLRGARR</sequence>
<dbReference type="Pfam" id="PF00629">
    <property type="entry name" value="MAM"/>
    <property type="match status" value="1"/>
</dbReference>
<dbReference type="GO" id="GO:0016020">
    <property type="term" value="C:membrane"/>
    <property type="evidence" value="ECO:0007669"/>
    <property type="project" value="InterPro"/>
</dbReference>